<accession>A0ABY7KML1</accession>
<gene>
    <name evidence="5" type="ORF">STRCI_006751</name>
</gene>
<organism evidence="5 6">
    <name type="scientific">Streptomyces cinnabarinus</name>
    <dbReference type="NCBI Taxonomy" id="67287"/>
    <lineage>
        <taxon>Bacteria</taxon>
        <taxon>Bacillati</taxon>
        <taxon>Actinomycetota</taxon>
        <taxon>Actinomycetes</taxon>
        <taxon>Kitasatosporales</taxon>
        <taxon>Streptomycetaceae</taxon>
        <taxon>Streptomyces</taxon>
    </lineage>
</organism>
<evidence type="ECO:0000313" key="5">
    <source>
        <dbReference type="EMBL" id="WAZ25268.1"/>
    </source>
</evidence>
<sequence length="127" mass="14484">MPWPSGTAMSRCRRYPARWPWFERRRLTGMRLSARLELAELDVRLGAAGEAAEALEALGAECPHHERLHGLWMLALYREGRTAEALAVYLRIRRSLIRDLGVEPGPLLTTLQSRILHAHPLLDELPK</sequence>
<reference evidence="5" key="1">
    <citation type="submission" date="2022-12" db="EMBL/GenBank/DDBJ databases">
        <authorList>
            <person name="Ruckert C."/>
            <person name="Busche T."/>
            <person name="Kalinowski J."/>
            <person name="Wittmann C."/>
        </authorList>
    </citation>
    <scope>NUCLEOTIDE SEQUENCE</scope>
    <source>
        <strain evidence="5">DSM 40467</strain>
    </source>
</reference>
<keyword evidence="1" id="KW-0902">Two-component regulatory system</keyword>
<protein>
    <recommendedName>
        <fullName evidence="4">Bacterial transcriptional activator domain-containing protein</fullName>
    </recommendedName>
</protein>
<dbReference type="Proteomes" id="UP001164439">
    <property type="component" value="Chromosome"/>
</dbReference>
<dbReference type="EMBL" id="CP114413">
    <property type="protein sequence ID" value="WAZ25268.1"/>
    <property type="molecule type" value="Genomic_DNA"/>
</dbReference>
<dbReference type="InterPro" id="IPR011990">
    <property type="entry name" value="TPR-like_helical_dom_sf"/>
</dbReference>
<proteinExistence type="predicted"/>
<evidence type="ECO:0000256" key="3">
    <source>
        <dbReference type="ARBA" id="ARBA00023163"/>
    </source>
</evidence>
<dbReference type="PANTHER" id="PTHR35807">
    <property type="entry name" value="TRANSCRIPTIONAL REGULATOR REDD-RELATED"/>
    <property type="match status" value="1"/>
</dbReference>
<name>A0ABY7KML1_9ACTN</name>
<dbReference type="InterPro" id="IPR051677">
    <property type="entry name" value="AfsR-DnrI-RedD_regulator"/>
</dbReference>
<dbReference type="Pfam" id="PF03704">
    <property type="entry name" value="BTAD"/>
    <property type="match status" value="1"/>
</dbReference>
<keyword evidence="3" id="KW-0804">Transcription</keyword>
<keyword evidence="2" id="KW-0805">Transcription regulation</keyword>
<dbReference type="PANTHER" id="PTHR35807:SF1">
    <property type="entry name" value="TRANSCRIPTIONAL REGULATOR REDD"/>
    <property type="match status" value="1"/>
</dbReference>
<dbReference type="SMART" id="SM01043">
    <property type="entry name" value="BTAD"/>
    <property type="match status" value="1"/>
</dbReference>
<evidence type="ECO:0000256" key="2">
    <source>
        <dbReference type="ARBA" id="ARBA00023015"/>
    </source>
</evidence>
<keyword evidence="6" id="KW-1185">Reference proteome</keyword>
<evidence type="ECO:0000256" key="1">
    <source>
        <dbReference type="ARBA" id="ARBA00023012"/>
    </source>
</evidence>
<dbReference type="RefSeq" id="WP_269662750.1">
    <property type="nucleotide sequence ID" value="NZ_CP114413.1"/>
</dbReference>
<dbReference type="Gene3D" id="1.25.40.10">
    <property type="entry name" value="Tetratricopeptide repeat domain"/>
    <property type="match status" value="1"/>
</dbReference>
<dbReference type="InterPro" id="IPR005158">
    <property type="entry name" value="BTAD"/>
</dbReference>
<feature type="domain" description="Bacterial transcriptional activator" evidence="4">
    <location>
        <begin position="5"/>
        <end position="116"/>
    </location>
</feature>
<evidence type="ECO:0000259" key="4">
    <source>
        <dbReference type="SMART" id="SM01043"/>
    </source>
</evidence>
<evidence type="ECO:0000313" key="6">
    <source>
        <dbReference type="Proteomes" id="UP001164439"/>
    </source>
</evidence>
<dbReference type="SUPFAM" id="SSF48452">
    <property type="entry name" value="TPR-like"/>
    <property type="match status" value="1"/>
</dbReference>